<dbReference type="InterPro" id="IPR028053">
    <property type="entry name" value="Membr_insert_YidC_N"/>
</dbReference>
<dbReference type="RefSeq" id="WP_386820572.1">
    <property type="nucleotide sequence ID" value="NZ_JBHUIT010000026.1"/>
</dbReference>
<keyword evidence="6 13" id="KW-0812">Transmembrane</keyword>
<dbReference type="HAMAP" id="MF_01810">
    <property type="entry name" value="YidC_type1"/>
    <property type="match status" value="1"/>
</dbReference>
<keyword evidence="4 13" id="KW-0813">Transport</keyword>
<evidence type="ECO:0000256" key="2">
    <source>
        <dbReference type="ARBA" id="ARBA00010527"/>
    </source>
</evidence>
<evidence type="ECO:0000256" key="6">
    <source>
        <dbReference type="ARBA" id="ARBA00022692"/>
    </source>
</evidence>
<dbReference type="CDD" id="cd20070">
    <property type="entry name" value="5TM_YidC_Alb3"/>
    <property type="match status" value="1"/>
</dbReference>
<evidence type="ECO:0000256" key="7">
    <source>
        <dbReference type="ARBA" id="ARBA00022927"/>
    </source>
</evidence>
<feature type="domain" description="Membrane insertase YidC N-terminal" evidence="16">
    <location>
        <begin position="72"/>
        <end position="356"/>
    </location>
</feature>
<keyword evidence="8 13" id="KW-1133">Transmembrane helix</keyword>
<keyword evidence="5 13" id="KW-1003">Cell membrane</keyword>
<feature type="transmembrane region" description="Helical" evidence="13">
    <location>
        <begin position="485"/>
        <end position="510"/>
    </location>
</feature>
<feature type="domain" description="Membrane insertase YidC/Oxa/ALB C-terminal" evidence="15">
    <location>
        <begin position="376"/>
        <end position="561"/>
    </location>
</feature>
<evidence type="ECO:0000256" key="12">
    <source>
        <dbReference type="ARBA" id="ARBA00033342"/>
    </source>
</evidence>
<evidence type="ECO:0000256" key="8">
    <source>
        <dbReference type="ARBA" id="ARBA00022989"/>
    </source>
</evidence>
<evidence type="ECO:0000256" key="1">
    <source>
        <dbReference type="ARBA" id="ARBA00004429"/>
    </source>
</evidence>
<feature type="region of interest" description="Disordered" evidence="14">
    <location>
        <begin position="44"/>
        <end position="65"/>
    </location>
</feature>
<evidence type="ECO:0000259" key="15">
    <source>
        <dbReference type="Pfam" id="PF02096"/>
    </source>
</evidence>
<dbReference type="Proteomes" id="UP001597375">
    <property type="component" value="Unassembled WGS sequence"/>
</dbReference>
<protein>
    <recommendedName>
        <fullName evidence="3 13">Membrane protein insertase YidC</fullName>
    </recommendedName>
    <alternativeName>
        <fullName evidence="12 13">Foldase YidC</fullName>
    </alternativeName>
    <alternativeName>
        <fullName evidence="11 13">Membrane integrase YidC</fullName>
    </alternativeName>
    <alternativeName>
        <fullName evidence="13">Membrane protein YidC</fullName>
    </alternativeName>
</protein>
<evidence type="ECO:0000256" key="10">
    <source>
        <dbReference type="ARBA" id="ARBA00023186"/>
    </source>
</evidence>
<evidence type="ECO:0000313" key="18">
    <source>
        <dbReference type="Proteomes" id="UP001597375"/>
    </source>
</evidence>
<sequence length="617" mass="68849">MYDRKTWIILALCGALIALNIHYSAKNRQDQQAKELATPEAVTANTLPATAGNPSSALTVETSPPPTSEELVVLENDKVAFQLSNIGGGIKFAELKDQKNVGETSQVQINRHGSGPIAGLVGPGEILDNTSYSYVAKDSVEGESAVYITKLSTGIIVRKTFTLEKSDIPGKEYFLRLELVLENSIQSNFDISQYDLFLGSAAPLYQKERPTHTGIFWYENGEMHFNAATKFKGNMISSEKSIITSASDEVIGFAGVTDQFFTTVIRPEKAERTRVWGKPDLVTLNDGASALNAVRGGISLPSVSLEPGRRLTLNYSIFTGPKANTMLRKLDNTGEMGEGWGDVMQYGFFSPVSRLLNSILNFLHTGLSHLSTHESWGLSIICLTLIVRICIWPLHAKSTRSMKRMSKLQPIMAKLKEKYADDPNKLNTEMMGLYRKYGINPLGGCLPMFIQIPIFFGFFRMLDYAVELRDQPFLWVDDLSQPDTFAHILGIPINVLPIVMAITSALQMAMMPKTGDKMQQRIMMFMPLMFFFFCYNYASALALYWTTQNIFSIGQTWFMNKIPEPELVERKGVAKKSWVQRMAEKQAEMQKIKNAGGNMRDVTPEATKKKRPPRTGG</sequence>
<proteinExistence type="inferred from homology"/>
<accession>A0ABW5DCA0</accession>
<evidence type="ECO:0000256" key="9">
    <source>
        <dbReference type="ARBA" id="ARBA00023136"/>
    </source>
</evidence>
<dbReference type="InterPro" id="IPR028055">
    <property type="entry name" value="YidC/Oxa/ALB_C"/>
</dbReference>
<dbReference type="InterPro" id="IPR001708">
    <property type="entry name" value="YidC/ALB3/OXA1/COX18"/>
</dbReference>
<evidence type="ECO:0000256" key="14">
    <source>
        <dbReference type="SAM" id="MobiDB-lite"/>
    </source>
</evidence>
<feature type="transmembrane region" description="Helical" evidence="13">
    <location>
        <begin position="439"/>
        <end position="459"/>
    </location>
</feature>
<feature type="compositionally biased region" description="Basic residues" evidence="14">
    <location>
        <begin position="608"/>
        <end position="617"/>
    </location>
</feature>
<keyword evidence="9 13" id="KW-0472">Membrane</keyword>
<comment type="caution">
    <text evidence="17">The sequence shown here is derived from an EMBL/GenBank/DDBJ whole genome shotgun (WGS) entry which is preliminary data.</text>
</comment>
<dbReference type="Gene3D" id="2.70.98.90">
    <property type="match status" value="1"/>
</dbReference>
<dbReference type="Pfam" id="PF14849">
    <property type="entry name" value="YidC_periplas"/>
    <property type="match status" value="1"/>
</dbReference>
<dbReference type="NCBIfam" id="TIGR03592">
    <property type="entry name" value="yidC_oxa1_cterm"/>
    <property type="match status" value="1"/>
</dbReference>
<comment type="similarity">
    <text evidence="2 13">Belongs to the OXA1/ALB3/YidC family. Type 1 subfamily.</text>
</comment>
<name>A0ABW5DCA0_9BACT</name>
<feature type="compositionally biased region" description="Polar residues" evidence="14">
    <location>
        <begin position="44"/>
        <end position="62"/>
    </location>
</feature>
<evidence type="ECO:0000256" key="3">
    <source>
        <dbReference type="ARBA" id="ARBA00015325"/>
    </source>
</evidence>
<keyword evidence="18" id="KW-1185">Reference proteome</keyword>
<dbReference type="NCBIfam" id="TIGR03593">
    <property type="entry name" value="yidC_nterm"/>
    <property type="match status" value="1"/>
</dbReference>
<keyword evidence="10 13" id="KW-0143">Chaperone</keyword>
<comment type="function">
    <text evidence="13">Required for the insertion and/or proper folding and/or complex formation of integral membrane proteins into the membrane. Involved in integration of membrane proteins that insert both dependently and independently of the Sec translocase complex, as well as at least some lipoproteins. Aids folding of multispanning membrane proteins.</text>
</comment>
<comment type="subunit">
    <text evidence="13">Interacts with the Sec translocase complex via SecD. Specifically interacts with transmembrane segments of nascent integral membrane proteins during membrane integration.</text>
</comment>
<dbReference type="Pfam" id="PF02096">
    <property type="entry name" value="60KD_IMP"/>
    <property type="match status" value="1"/>
</dbReference>
<dbReference type="CDD" id="cd19961">
    <property type="entry name" value="EcYidC-like_peri"/>
    <property type="match status" value="1"/>
</dbReference>
<dbReference type="EMBL" id="JBHUIT010000026">
    <property type="protein sequence ID" value="MFD2257286.1"/>
    <property type="molecule type" value="Genomic_DNA"/>
</dbReference>
<keyword evidence="7 13" id="KW-0653">Protein transport</keyword>
<reference evidence="18" key="1">
    <citation type="journal article" date="2019" name="Int. J. Syst. Evol. Microbiol.">
        <title>The Global Catalogue of Microorganisms (GCM) 10K type strain sequencing project: providing services to taxonomists for standard genome sequencing and annotation.</title>
        <authorList>
            <consortium name="The Broad Institute Genomics Platform"/>
            <consortium name="The Broad Institute Genome Sequencing Center for Infectious Disease"/>
            <person name="Wu L."/>
            <person name="Ma J."/>
        </authorList>
    </citation>
    <scope>NUCLEOTIDE SEQUENCE [LARGE SCALE GENOMIC DNA]</scope>
    <source>
        <strain evidence="18">CGMCC 4.7106</strain>
    </source>
</reference>
<dbReference type="PANTHER" id="PTHR12428">
    <property type="entry name" value="OXA1"/>
    <property type="match status" value="1"/>
</dbReference>
<dbReference type="PRINTS" id="PR00701">
    <property type="entry name" value="60KDINNERMP"/>
</dbReference>
<evidence type="ECO:0000256" key="4">
    <source>
        <dbReference type="ARBA" id="ARBA00022448"/>
    </source>
</evidence>
<dbReference type="PRINTS" id="PR01900">
    <property type="entry name" value="YIDCPROTEIN"/>
</dbReference>
<evidence type="ECO:0000256" key="11">
    <source>
        <dbReference type="ARBA" id="ARBA00033245"/>
    </source>
</evidence>
<comment type="subcellular location">
    <subcellularLocation>
        <location evidence="1">Cell inner membrane</location>
        <topology evidence="1">Multi-pass membrane protein</topology>
    </subcellularLocation>
    <subcellularLocation>
        <location evidence="13">Cell membrane</location>
        <topology evidence="13">Multi-pass membrane protein</topology>
    </subcellularLocation>
</comment>
<gene>
    <name evidence="13 17" type="primary">yidC</name>
    <name evidence="17" type="ORF">ACFSSA_11425</name>
</gene>
<dbReference type="InterPro" id="IPR047196">
    <property type="entry name" value="YidC_ALB_C"/>
</dbReference>
<evidence type="ECO:0000313" key="17">
    <source>
        <dbReference type="EMBL" id="MFD2257286.1"/>
    </source>
</evidence>
<evidence type="ECO:0000259" key="16">
    <source>
        <dbReference type="Pfam" id="PF14849"/>
    </source>
</evidence>
<dbReference type="InterPro" id="IPR038221">
    <property type="entry name" value="YidC_periplasmic_sf"/>
</dbReference>
<feature type="transmembrane region" description="Helical" evidence="13">
    <location>
        <begin position="522"/>
        <end position="545"/>
    </location>
</feature>
<dbReference type="InterPro" id="IPR019998">
    <property type="entry name" value="Membr_insert_YidC"/>
</dbReference>
<evidence type="ECO:0000256" key="5">
    <source>
        <dbReference type="ARBA" id="ARBA00022475"/>
    </source>
</evidence>
<feature type="region of interest" description="Disordered" evidence="14">
    <location>
        <begin position="590"/>
        <end position="617"/>
    </location>
</feature>
<dbReference type="PANTHER" id="PTHR12428:SF65">
    <property type="entry name" value="CYTOCHROME C OXIDASE ASSEMBLY PROTEIN COX18, MITOCHONDRIAL"/>
    <property type="match status" value="1"/>
</dbReference>
<organism evidence="17 18">
    <name type="scientific">Luteolibacter algae</name>
    <dbReference type="NCBI Taxonomy" id="454151"/>
    <lineage>
        <taxon>Bacteria</taxon>
        <taxon>Pseudomonadati</taxon>
        <taxon>Verrucomicrobiota</taxon>
        <taxon>Verrucomicrobiia</taxon>
        <taxon>Verrucomicrobiales</taxon>
        <taxon>Verrucomicrobiaceae</taxon>
        <taxon>Luteolibacter</taxon>
    </lineage>
</organism>
<evidence type="ECO:0000256" key="13">
    <source>
        <dbReference type="HAMAP-Rule" id="MF_01810"/>
    </source>
</evidence>
<feature type="transmembrane region" description="Helical" evidence="13">
    <location>
        <begin position="376"/>
        <end position="395"/>
    </location>
</feature>